<feature type="domain" description="CBS" evidence="3">
    <location>
        <begin position="82"/>
        <end position="140"/>
    </location>
</feature>
<evidence type="ECO:0000259" key="3">
    <source>
        <dbReference type="PROSITE" id="PS51371"/>
    </source>
</evidence>
<feature type="domain" description="CBS" evidence="3">
    <location>
        <begin position="14"/>
        <end position="74"/>
    </location>
</feature>
<dbReference type="Gene3D" id="3.10.580.10">
    <property type="entry name" value="CBS-domain"/>
    <property type="match status" value="1"/>
</dbReference>
<dbReference type="PANTHER" id="PTHR43080">
    <property type="entry name" value="CBS DOMAIN-CONTAINING PROTEIN CBSX3, MITOCHONDRIAL"/>
    <property type="match status" value="1"/>
</dbReference>
<dbReference type="AlphaFoldDB" id="A0A517TRB5"/>
<gene>
    <name evidence="4" type="ORF">I41_00690</name>
</gene>
<keyword evidence="4" id="KW-0413">Isomerase</keyword>
<dbReference type="InterPro" id="IPR046342">
    <property type="entry name" value="CBS_dom_sf"/>
</dbReference>
<dbReference type="RefSeq" id="WP_145429876.1">
    <property type="nucleotide sequence ID" value="NZ_CP036339.1"/>
</dbReference>
<evidence type="ECO:0000313" key="4">
    <source>
        <dbReference type="EMBL" id="QDT70916.1"/>
    </source>
</evidence>
<dbReference type="InterPro" id="IPR051257">
    <property type="entry name" value="Diverse_CBS-Domain"/>
</dbReference>
<proteinExistence type="predicted"/>
<name>A0A517TRB5_9BACT</name>
<dbReference type="PANTHER" id="PTHR43080:SF2">
    <property type="entry name" value="CBS DOMAIN-CONTAINING PROTEIN"/>
    <property type="match status" value="1"/>
</dbReference>
<evidence type="ECO:0000256" key="2">
    <source>
        <dbReference type="PROSITE-ProRule" id="PRU00703"/>
    </source>
</evidence>
<keyword evidence="1 2" id="KW-0129">CBS domain</keyword>
<accession>A0A517TRB5</accession>
<dbReference type="PROSITE" id="PS51371">
    <property type="entry name" value="CBS"/>
    <property type="match status" value="2"/>
</dbReference>
<dbReference type="OrthoDB" id="5295985at2"/>
<keyword evidence="5" id="KW-1185">Reference proteome</keyword>
<evidence type="ECO:0000313" key="5">
    <source>
        <dbReference type="Proteomes" id="UP000317909"/>
    </source>
</evidence>
<reference evidence="4 5" key="1">
    <citation type="submission" date="2019-02" db="EMBL/GenBank/DDBJ databases">
        <title>Deep-cultivation of Planctomycetes and their phenomic and genomic characterization uncovers novel biology.</title>
        <authorList>
            <person name="Wiegand S."/>
            <person name="Jogler M."/>
            <person name="Boedeker C."/>
            <person name="Pinto D."/>
            <person name="Vollmers J."/>
            <person name="Rivas-Marin E."/>
            <person name="Kohn T."/>
            <person name="Peeters S.H."/>
            <person name="Heuer A."/>
            <person name="Rast P."/>
            <person name="Oberbeckmann S."/>
            <person name="Bunk B."/>
            <person name="Jeske O."/>
            <person name="Meyerdierks A."/>
            <person name="Storesund J.E."/>
            <person name="Kallscheuer N."/>
            <person name="Luecker S."/>
            <person name="Lage O.M."/>
            <person name="Pohl T."/>
            <person name="Merkel B.J."/>
            <person name="Hornburger P."/>
            <person name="Mueller R.-W."/>
            <person name="Bruemmer F."/>
            <person name="Labrenz M."/>
            <person name="Spormann A.M."/>
            <person name="Op den Camp H."/>
            <person name="Overmann J."/>
            <person name="Amann R."/>
            <person name="Jetten M.S.M."/>
            <person name="Mascher T."/>
            <person name="Medema M.H."/>
            <person name="Devos D.P."/>
            <person name="Kaster A.-K."/>
            <person name="Ovreas L."/>
            <person name="Rohde M."/>
            <person name="Galperin M.Y."/>
            <person name="Jogler C."/>
        </authorList>
    </citation>
    <scope>NUCLEOTIDE SEQUENCE [LARGE SCALE GENOMIC DNA]</scope>
    <source>
        <strain evidence="4 5">I41</strain>
    </source>
</reference>
<dbReference type="GO" id="GO:0016853">
    <property type="term" value="F:isomerase activity"/>
    <property type="evidence" value="ECO:0007669"/>
    <property type="project" value="UniProtKB-KW"/>
</dbReference>
<organism evidence="4 5">
    <name type="scientific">Lacipirellula limnantheis</name>
    <dbReference type="NCBI Taxonomy" id="2528024"/>
    <lineage>
        <taxon>Bacteria</taxon>
        <taxon>Pseudomonadati</taxon>
        <taxon>Planctomycetota</taxon>
        <taxon>Planctomycetia</taxon>
        <taxon>Pirellulales</taxon>
        <taxon>Lacipirellulaceae</taxon>
        <taxon>Lacipirellula</taxon>
    </lineage>
</organism>
<sequence length="157" mass="16991">MSFLSLSTDLVTQAYPDQPLAVAIDATVGEVLELMRAQRGSCVLICSDNADGCRLEGIFTERDALRWMAAGGDHHTNIRLSMTRTPVVLPATATVGAAIDLMSQRGLRHLPIVDEQGTPQGVVAVGGIVHYLVEHFPQAIYTLPPEPGKRYMHREGA</sequence>
<dbReference type="EMBL" id="CP036339">
    <property type="protein sequence ID" value="QDT70916.1"/>
    <property type="molecule type" value="Genomic_DNA"/>
</dbReference>
<dbReference type="SMART" id="SM00116">
    <property type="entry name" value="CBS"/>
    <property type="match status" value="2"/>
</dbReference>
<dbReference type="InterPro" id="IPR000644">
    <property type="entry name" value="CBS_dom"/>
</dbReference>
<dbReference type="Pfam" id="PF00571">
    <property type="entry name" value="CBS"/>
    <property type="match status" value="2"/>
</dbReference>
<protein>
    <submittedName>
        <fullName evidence="4">D-arabinose 5-phosphate isomerase</fullName>
    </submittedName>
</protein>
<dbReference type="SUPFAM" id="SSF54631">
    <property type="entry name" value="CBS-domain pair"/>
    <property type="match status" value="1"/>
</dbReference>
<dbReference type="Proteomes" id="UP000317909">
    <property type="component" value="Chromosome"/>
</dbReference>
<dbReference type="KEGG" id="llh:I41_00690"/>
<evidence type="ECO:0000256" key="1">
    <source>
        <dbReference type="ARBA" id="ARBA00023122"/>
    </source>
</evidence>